<dbReference type="AlphaFoldDB" id="A0A5C5ZMD8"/>
<dbReference type="Proteomes" id="UP000316213">
    <property type="component" value="Unassembled WGS sequence"/>
</dbReference>
<proteinExistence type="predicted"/>
<evidence type="ECO:0000313" key="1">
    <source>
        <dbReference type="EMBL" id="TWT88021.1"/>
    </source>
</evidence>
<protein>
    <submittedName>
        <fullName evidence="1">Uncharacterized protein</fullName>
    </submittedName>
</protein>
<name>A0A5C5ZMD8_9BACT</name>
<reference evidence="1 2" key="1">
    <citation type="submission" date="2019-02" db="EMBL/GenBank/DDBJ databases">
        <title>Deep-cultivation of Planctomycetes and their phenomic and genomic characterization uncovers novel biology.</title>
        <authorList>
            <person name="Wiegand S."/>
            <person name="Jogler M."/>
            <person name="Boedeker C."/>
            <person name="Pinto D."/>
            <person name="Vollmers J."/>
            <person name="Rivas-Marin E."/>
            <person name="Kohn T."/>
            <person name="Peeters S.H."/>
            <person name="Heuer A."/>
            <person name="Rast P."/>
            <person name="Oberbeckmann S."/>
            <person name="Bunk B."/>
            <person name="Jeske O."/>
            <person name="Meyerdierks A."/>
            <person name="Storesund J.E."/>
            <person name="Kallscheuer N."/>
            <person name="Luecker S."/>
            <person name="Lage O.M."/>
            <person name="Pohl T."/>
            <person name="Merkel B.J."/>
            <person name="Hornburger P."/>
            <person name="Mueller R.-W."/>
            <person name="Bruemmer F."/>
            <person name="Labrenz M."/>
            <person name="Spormann A.M."/>
            <person name="Op Den Camp H."/>
            <person name="Overmann J."/>
            <person name="Amann R."/>
            <person name="Jetten M.S.M."/>
            <person name="Mascher T."/>
            <person name="Medema M.H."/>
            <person name="Devos D.P."/>
            <person name="Kaster A.-K."/>
            <person name="Ovreas L."/>
            <person name="Rohde M."/>
            <person name="Galperin M.Y."/>
            <person name="Jogler C."/>
        </authorList>
    </citation>
    <scope>NUCLEOTIDE SEQUENCE [LARGE SCALE GENOMIC DNA]</scope>
    <source>
        <strain evidence="1 2">Pla100</strain>
    </source>
</reference>
<keyword evidence="2" id="KW-1185">Reference proteome</keyword>
<gene>
    <name evidence="1" type="ORF">Pla100_57520</name>
</gene>
<organism evidence="1 2">
    <name type="scientific">Neorhodopirellula pilleata</name>
    <dbReference type="NCBI Taxonomy" id="2714738"/>
    <lineage>
        <taxon>Bacteria</taxon>
        <taxon>Pseudomonadati</taxon>
        <taxon>Planctomycetota</taxon>
        <taxon>Planctomycetia</taxon>
        <taxon>Pirellulales</taxon>
        <taxon>Pirellulaceae</taxon>
        <taxon>Neorhodopirellula</taxon>
    </lineage>
</organism>
<comment type="caution">
    <text evidence="1">The sequence shown here is derived from an EMBL/GenBank/DDBJ whole genome shotgun (WGS) entry which is preliminary data.</text>
</comment>
<evidence type="ECO:0000313" key="2">
    <source>
        <dbReference type="Proteomes" id="UP000316213"/>
    </source>
</evidence>
<dbReference type="EMBL" id="SJPM01000022">
    <property type="protein sequence ID" value="TWT88021.1"/>
    <property type="molecule type" value="Genomic_DNA"/>
</dbReference>
<sequence>MRRRTVVGKMIEAKGQTKRSHYMARSRGLACLSGRRLIWGNVIGWYSLPTGIHYYRT</sequence>
<accession>A0A5C5ZMD8</accession>